<keyword evidence="3" id="KW-1185">Reference proteome</keyword>
<dbReference type="Pfam" id="PF03780">
    <property type="entry name" value="Asp23"/>
    <property type="match status" value="1"/>
</dbReference>
<dbReference type="RefSeq" id="WP_380138865.1">
    <property type="nucleotide sequence ID" value="NZ_JBHLUI010000010.1"/>
</dbReference>
<dbReference type="EMBL" id="JBHMDM010000005">
    <property type="protein sequence ID" value="MFB9377589.1"/>
    <property type="molecule type" value="Genomic_DNA"/>
</dbReference>
<gene>
    <name evidence="2" type="ORF">ACFFVI_11480</name>
</gene>
<dbReference type="Proteomes" id="UP001589748">
    <property type="component" value="Unassembled WGS sequence"/>
</dbReference>
<protein>
    <submittedName>
        <fullName evidence="2">Asp23/Gls24 family envelope stress response protein</fullName>
    </submittedName>
</protein>
<sequence>MADQAATAVLAPAAERGSLNVGDRAVKRIVEAAAREVRGVARPNDTVGTVGSALGRDYPRVECDVAGSRVQVRVEVALYWPAASAEVAAELRDHVRERLASLAALQADTITVRVAKIVRRGVPERSRVQ</sequence>
<comment type="similarity">
    <text evidence="1">Belongs to the asp23 family.</text>
</comment>
<proteinExistence type="inferred from homology"/>
<dbReference type="InterPro" id="IPR005531">
    <property type="entry name" value="Asp23"/>
</dbReference>
<comment type="caution">
    <text evidence="2">The sequence shown here is derived from an EMBL/GenBank/DDBJ whole genome shotgun (WGS) entry which is preliminary data.</text>
</comment>
<evidence type="ECO:0000256" key="1">
    <source>
        <dbReference type="ARBA" id="ARBA00005721"/>
    </source>
</evidence>
<reference evidence="2 3" key="1">
    <citation type="submission" date="2024-09" db="EMBL/GenBank/DDBJ databases">
        <authorList>
            <person name="Sun Q."/>
            <person name="Mori K."/>
        </authorList>
    </citation>
    <scope>NUCLEOTIDE SEQUENCE [LARGE SCALE GENOMIC DNA]</scope>
    <source>
        <strain evidence="2 3">TISTR 1856</strain>
    </source>
</reference>
<organism evidence="2 3">
    <name type="scientific">Kineococcus gynurae</name>
    <dbReference type="NCBI Taxonomy" id="452979"/>
    <lineage>
        <taxon>Bacteria</taxon>
        <taxon>Bacillati</taxon>
        <taxon>Actinomycetota</taxon>
        <taxon>Actinomycetes</taxon>
        <taxon>Kineosporiales</taxon>
        <taxon>Kineosporiaceae</taxon>
        <taxon>Kineococcus</taxon>
    </lineage>
</organism>
<accession>A0ABV5LU55</accession>
<evidence type="ECO:0000313" key="2">
    <source>
        <dbReference type="EMBL" id="MFB9377589.1"/>
    </source>
</evidence>
<evidence type="ECO:0000313" key="3">
    <source>
        <dbReference type="Proteomes" id="UP001589748"/>
    </source>
</evidence>
<name>A0ABV5LU55_9ACTN</name>